<dbReference type="Proteomes" id="UP000242180">
    <property type="component" value="Unassembled WGS sequence"/>
</dbReference>
<name>A0A1X2H1W7_SYNRA</name>
<dbReference type="EMBL" id="MCGN01000011">
    <property type="protein sequence ID" value="ORY91403.1"/>
    <property type="molecule type" value="Genomic_DNA"/>
</dbReference>
<comment type="caution">
    <text evidence="2">The sequence shown here is derived from an EMBL/GenBank/DDBJ whole genome shotgun (WGS) entry which is preliminary data.</text>
</comment>
<proteinExistence type="predicted"/>
<dbReference type="AlphaFoldDB" id="A0A1X2H1W7"/>
<keyword evidence="3" id="KW-1185">Reference proteome</keyword>
<evidence type="ECO:0000313" key="3">
    <source>
        <dbReference type="Proteomes" id="UP000242180"/>
    </source>
</evidence>
<protein>
    <submittedName>
        <fullName evidence="2">Uncharacterized protein</fullName>
    </submittedName>
</protein>
<feature type="transmembrane region" description="Helical" evidence="1">
    <location>
        <begin position="19"/>
        <end position="42"/>
    </location>
</feature>
<keyword evidence="1" id="KW-1133">Transmembrane helix</keyword>
<organism evidence="2 3">
    <name type="scientific">Syncephalastrum racemosum</name>
    <name type="common">Filamentous fungus</name>
    <dbReference type="NCBI Taxonomy" id="13706"/>
    <lineage>
        <taxon>Eukaryota</taxon>
        <taxon>Fungi</taxon>
        <taxon>Fungi incertae sedis</taxon>
        <taxon>Mucoromycota</taxon>
        <taxon>Mucoromycotina</taxon>
        <taxon>Mucoromycetes</taxon>
        <taxon>Mucorales</taxon>
        <taxon>Syncephalastraceae</taxon>
        <taxon>Syncephalastrum</taxon>
    </lineage>
</organism>
<accession>A0A1X2H1W7</accession>
<keyword evidence="1" id="KW-0472">Membrane</keyword>
<evidence type="ECO:0000313" key="2">
    <source>
        <dbReference type="EMBL" id="ORY91403.1"/>
    </source>
</evidence>
<evidence type="ECO:0000256" key="1">
    <source>
        <dbReference type="SAM" id="Phobius"/>
    </source>
</evidence>
<keyword evidence="1" id="KW-0812">Transmembrane</keyword>
<dbReference type="InParanoid" id="A0A1X2H1W7"/>
<reference evidence="2 3" key="1">
    <citation type="submission" date="2016-07" db="EMBL/GenBank/DDBJ databases">
        <title>Pervasive Adenine N6-methylation of Active Genes in Fungi.</title>
        <authorList>
            <consortium name="DOE Joint Genome Institute"/>
            <person name="Mondo S.J."/>
            <person name="Dannebaum R.O."/>
            <person name="Kuo R.C."/>
            <person name="Labutti K."/>
            <person name="Haridas S."/>
            <person name="Kuo A."/>
            <person name="Salamov A."/>
            <person name="Ahrendt S.R."/>
            <person name="Lipzen A."/>
            <person name="Sullivan W."/>
            <person name="Andreopoulos W.B."/>
            <person name="Clum A."/>
            <person name="Lindquist E."/>
            <person name="Daum C."/>
            <person name="Ramamoorthy G.K."/>
            <person name="Gryganskyi A."/>
            <person name="Culley D."/>
            <person name="Magnuson J.K."/>
            <person name="James T.Y."/>
            <person name="O'Malley M.A."/>
            <person name="Stajich J.E."/>
            <person name="Spatafora J.W."/>
            <person name="Visel A."/>
            <person name="Grigoriev I.V."/>
        </authorList>
    </citation>
    <scope>NUCLEOTIDE SEQUENCE [LARGE SCALE GENOMIC DNA]</scope>
    <source>
        <strain evidence="2 3">NRRL 2496</strain>
    </source>
</reference>
<sequence length="101" mass="11594">MLFCQVWCFYSTGPLSLHILFPILLSYVNFICHACCCAFCVLRDAFDGYDRSIVGYDMGHARSVSYHITSMFVLTPTLKSLPHKAIRKKKCQTMVLHRVAR</sequence>
<gene>
    <name evidence="2" type="ORF">BCR43DRAFT_499026</name>
</gene>